<dbReference type="EC" id="2.4.1.-" evidence="8"/>
<sequence>MVIISYVDFTNQDVVNTVITKSVIGQNVLVKEDIIGHVDKDHISQLDYVKPPDPDNWQTVIPDVMYVYSAYVNVWSTISTEIHILGALRQDYFRNPELLKSYCKIWIMRSDNVVMVEISKVVNVTSSFVRNTLLHSAEFICHFYISPSDLNDTIVSLLSDNNTTYNNAMILHNNIAKPVSYNFTVCLGRPLYGTVSVNWLLEWLELNRLFGADKILLHNDSFSSSLDPYIDYYRRIGLVRLLPWHFPGHYPDIDPETLSYYLQQTMLTDCLYRHQRITKYLVVCDLDELIVPRHPSDYTWDQMISRTGCSERVNGYGARHMLFSEEYERQSRSSKEGNRRERVMLDMTTRTSIVSKYYKRAKYIANTFFTTALSIHNIANGVGDEECVLSVDVAGLHHYRKTIPSSRFKVNQRNPLVIDKTLHKYGEPLGQSLTKIRRSINVDNEKLSNNFTRLL</sequence>
<evidence type="ECO:0000256" key="6">
    <source>
        <dbReference type="ARBA" id="ARBA00022989"/>
    </source>
</evidence>
<dbReference type="PANTHER" id="PTHR21461">
    <property type="entry name" value="GLYCOSYLTRANSFERASE FAMILY 92 PROTEIN"/>
    <property type="match status" value="1"/>
</dbReference>
<evidence type="ECO:0000256" key="4">
    <source>
        <dbReference type="ARBA" id="ARBA00022679"/>
    </source>
</evidence>
<evidence type="ECO:0000256" key="3">
    <source>
        <dbReference type="ARBA" id="ARBA00022676"/>
    </source>
</evidence>
<evidence type="ECO:0000256" key="5">
    <source>
        <dbReference type="ARBA" id="ARBA00022692"/>
    </source>
</evidence>
<evidence type="ECO:0000256" key="8">
    <source>
        <dbReference type="RuleBase" id="RU366017"/>
    </source>
</evidence>
<name>A0AAD9N7A4_9ANNE</name>
<reference evidence="9" key="1">
    <citation type="journal article" date="2023" name="Mol. Biol. Evol.">
        <title>Third-Generation Sequencing Reveals the Adaptive Role of the Epigenome in Three Deep-Sea Polychaetes.</title>
        <authorList>
            <person name="Perez M."/>
            <person name="Aroh O."/>
            <person name="Sun Y."/>
            <person name="Lan Y."/>
            <person name="Juniper S.K."/>
            <person name="Young C.R."/>
            <person name="Angers B."/>
            <person name="Qian P.Y."/>
        </authorList>
    </citation>
    <scope>NUCLEOTIDE SEQUENCE</scope>
    <source>
        <strain evidence="9">P08H-3</strain>
    </source>
</reference>
<evidence type="ECO:0000313" key="9">
    <source>
        <dbReference type="EMBL" id="KAK2156774.1"/>
    </source>
</evidence>
<dbReference type="PANTHER" id="PTHR21461:SF69">
    <property type="entry name" value="GLYCOSYLTRANSFERASE FAMILY 92 PROTEIN"/>
    <property type="match status" value="1"/>
</dbReference>
<dbReference type="GO" id="GO:0005737">
    <property type="term" value="C:cytoplasm"/>
    <property type="evidence" value="ECO:0007669"/>
    <property type="project" value="TreeGrafter"/>
</dbReference>
<dbReference type="Pfam" id="PF01697">
    <property type="entry name" value="Glyco_transf_92"/>
    <property type="match status" value="1"/>
</dbReference>
<proteinExistence type="inferred from homology"/>
<dbReference type="GO" id="GO:0016757">
    <property type="term" value="F:glycosyltransferase activity"/>
    <property type="evidence" value="ECO:0007669"/>
    <property type="project" value="UniProtKB-UniRule"/>
</dbReference>
<dbReference type="GO" id="GO:0016020">
    <property type="term" value="C:membrane"/>
    <property type="evidence" value="ECO:0007669"/>
    <property type="project" value="UniProtKB-SubCell"/>
</dbReference>
<keyword evidence="7" id="KW-0472">Membrane</keyword>
<dbReference type="InterPro" id="IPR008166">
    <property type="entry name" value="Glyco_transf_92"/>
</dbReference>
<keyword evidence="3 8" id="KW-0328">Glycosyltransferase</keyword>
<evidence type="ECO:0000256" key="1">
    <source>
        <dbReference type="ARBA" id="ARBA00004167"/>
    </source>
</evidence>
<dbReference type="Proteomes" id="UP001208570">
    <property type="component" value="Unassembled WGS sequence"/>
</dbReference>
<evidence type="ECO:0000313" key="10">
    <source>
        <dbReference type="Proteomes" id="UP001208570"/>
    </source>
</evidence>
<dbReference type="AlphaFoldDB" id="A0AAD9N7A4"/>
<evidence type="ECO:0000256" key="2">
    <source>
        <dbReference type="ARBA" id="ARBA00007647"/>
    </source>
</evidence>
<keyword evidence="4 8" id="KW-0808">Transferase</keyword>
<organism evidence="9 10">
    <name type="scientific">Paralvinella palmiformis</name>
    <dbReference type="NCBI Taxonomy" id="53620"/>
    <lineage>
        <taxon>Eukaryota</taxon>
        <taxon>Metazoa</taxon>
        <taxon>Spiralia</taxon>
        <taxon>Lophotrochozoa</taxon>
        <taxon>Annelida</taxon>
        <taxon>Polychaeta</taxon>
        <taxon>Sedentaria</taxon>
        <taxon>Canalipalpata</taxon>
        <taxon>Terebellida</taxon>
        <taxon>Terebelliformia</taxon>
        <taxon>Alvinellidae</taxon>
        <taxon>Paralvinella</taxon>
    </lineage>
</organism>
<accession>A0AAD9N7A4</accession>
<evidence type="ECO:0000256" key="7">
    <source>
        <dbReference type="ARBA" id="ARBA00023136"/>
    </source>
</evidence>
<keyword evidence="5" id="KW-0812">Transmembrane</keyword>
<dbReference type="EMBL" id="JAODUP010000205">
    <property type="protein sequence ID" value="KAK2156774.1"/>
    <property type="molecule type" value="Genomic_DNA"/>
</dbReference>
<comment type="caution">
    <text evidence="9">The sequence shown here is derived from an EMBL/GenBank/DDBJ whole genome shotgun (WGS) entry which is preliminary data.</text>
</comment>
<keyword evidence="10" id="KW-1185">Reference proteome</keyword>
<keyword evidence="6" id="KW-1133">Transmembrane helix</keyword>
<protein>
    <recommendedName>
        <fullName evidence="8">Glycosyltransferase family 92 protein</fullName>
        <ecNumber evidence="8">2.4.1.-</ecNumber>
    </recommendedName>
</protein>
<comment type="subcellular location">
    <subcellularLocation>
        <location evidence="1">Membrane</location>
        <topology evidence="1">Single-pass membrane protein</topology>
    </subcellularLocation>
</comment>
<gene>
    <name evidence="9" type="ORF">LSH36_205g02033</name>
</gene>
<comment type="similarity">
    <text evidence="2 8">Belongs to the glycosyltransferase 92 family.</text>
</comment>